<evidence type="ECO:0000313" key="1">
    <source>
        <dbReference type="EMBL" id="KAJ7562253.1"/>
    </source>
</evidence>
<comment type="caution">
    <text evidence="1">The sequence shown here is derived from an EMBL/GenBank/DDBJ whole genome shotgun (WGS) entry which is preliminary data.</text>
</comment>
<gene>
    <name evidence="1" type="ORF">O6H91_03G061400</name>
</gene>
<accession>A0ACC2E775</accession>
<keyword evidence="2" id="KW-1185">Reference proteome</keyword>
<evidence type="ECO:0000313" key="2">
    <source>
        <dbReference type="Proteomes" id="UP001162992"/>
    </source>
</evidence>
<name>A0ACC2E775_DIPCM</name>
<dbReference type="EMBL" id="CM055094">
    <property type="protein sequence ID" value="KAJ7562253.1"/>
    <property type="molecule type" value="Genomic_DNA"/>
</dbReference>
<protein>
    <submittedName>
        <fullName evidence="1">Uncharacterized protein</fullName>
    </submittedName>
</protein>
<reference evidence="2" key="1">
    <citation type="journal article" date="2024" name="Proc. Natl. Acad. Sci. U.S.A.">
        <title>Extraordinary preservation of gene collinearity over three hundred million years revealed in homosporous lycophytes.</title>
        <authorList>
            <person name="Li C."/>
            <person name="Wickell D."/>
            <person name="Kuo L.Y."/>
            <person name="Chen X."/>
            <person name="Nie B."/>
            <person name="Liao X."/>
            <person name="Peng D."/>
            <person name="Ji J."/>
            <person name="Jenkins J."/>
            <person name="Williams M."/>
            <person name="Shu S."/>
            <person name="Plott C."/>
            <person name="Barry K."/>
            <person name="Rajasekar S."/>
            <person name="Grimwood J."/>
            <person name="Han X."/>
            <person name="Sun S."/>
            <person name="Hou Z."/>
            <person name="He W."/>
            <person name="Dai G."/>
            <person name="Sun C."/>
            <person name="Schmutz J."/>
            <person name="Leebens-Mack J.H."/>
            <person name="Li F.W."/>
            <person name="Wang L."/>
        </authorList>
    </citation>
    <scope>NUCLEOTIDE SEQUENCE [LARGE SCALE GENOMIC DNA]</scope>
    <source>
        <strain evidence="2">cv. PW_Plant_1</strain>
    </source>
</reference>
<organism evidence="1 2">
    <name type="scientific">Diphasiastrum complanatum</name>
    <name type="common">Issler's clubmoss</name>
    <name type="synonym">Lycopodium complanatum</name>
    <dbReference type="NCBI Taxonomy" id="34168"/>
    <lineage>
        <taxon>Eukaryota</taxon>
        <taxon>Viridiplantae</taxon>
        <taxon>Streptophyta</taxon>
        <taxon>Embryophyta</taxon>
        <taxon>Tracheophyta</taxon>
        <taxon>Lycopodiopsida</taxon>
        <taxon>Lycopodiales</taxon>
        <taxon>Lycopodiaceae</taxon>
        <taxon>Lycopodioideae</taxon>
        <taxon>Diphasiastrum</taxon>
    </lineage>
</organism>
<proteinExistence type="predicted"/>
<dbReference type="Proteomes" id="UP001162992">
    <property type="component" value="Chromosome 3"/>
</dbReference>
<sequence length="316" mass="35646">MGKGQPCSGVLSFMSRIVLMLLLRVACCHASCNSVSTGFTVTRVPDDKDDFISNLLPILTSSDGKFSLLLTGCSIVLMQNSSQLQEKVLWLVDYRECEGIQDEWNTLHLQHDGDLVIYGNTKSYGVVPRWRSGTGSKGVKIMQLSETGILQLLDRSSSIMWQSSDSPSMGHRELMVHHHLRQLQEKQFTSQHWYQNYSCIFDDTNSFSYLHVGYVYYFNITYRESFQAAIDSCLYTCSNDCSCSAVVYNVDTECCYEFHQYIPVQTLPFNPVQKGDTLSVYIKVERGNSSDAPPQFSLHFIAIAVFSMVFAAALVL</sequence>